<dbReference type="GO" id="GO:0005975">
    <property type="term" value="P:carbohydrate metabolic process"/>
    <property type="evidence" value="ECO:0007669"/>
    <property type="project" value="InterPro"/>
</dbReference>
<dbReference type="EMBL" id="PYMH01000012">
    <property type="protein sequence ID" value="PSU31959.1"/>
    <property type="molecule type" value="Genomic_DNA"/>
</dbReference>
<feature type="domain" description="Glycoside hydrolase family 20 catalytic" evidence="9">
    <location>
        <begin position="265"/>
        <end position="612"/>
    </location>
</feature>
<dbReference type="Gene3D" id="3.20.20.80">
    <property type="entry name" value="Glycosidases"/>
    <property type="match status" value="1"/>
</dbReference>
<evidence type="ECO:0000256" key="8">
    <source>
        <dbReference type="PIRSR" id="PIRSR625705-1"/>
    </source>
</evidence>
<keyword evidence="4" id="KW-0378">Hydrolase</keyword>
<dbReference type="GO" id="GO:0016020">
    <property type="term" value="C:membrane"/>
    <property type="evidence" value="ECO:0007669"/>
    <property type="project" value="TreeGrafter"/>
</dbReference>
<evidence type="ECO:0000256" key="5">
    <source>
        <dbReference type="ARBA" id="ARBA00023295"/>
    </source>
</evidence>
<dbReference type="OrthoDB" id="9763537at2"/>
<proteinExistence type="inferred from homology"/>
<dbReference type="InterPro" id="IPR015882">
    <property type="entry name" value="HEX_bac_N"/>
</dbReference>
<dbReference type="Pfam" id="PF02838">
    <property type="entry name" value="Glyco_hydro_20b"/>
    <property type="match status" value="1"/>
</dbReference>
<dbReference type="RefSeq" id="WP_107350771.1">
    <property type="nucleotide sequence ID" value="NZ_PYMH01000012.1"/>
</dbReference>
<organism evidence="11 12">
    <name type="scientific">Photobacterium lutimaris</name>
    <dbReference type="NCBI Taxonomy" id="388278"/>
    <lineage>
        <taxon>Bacteria</taxon>
        <taxon>Pseudomonadati</taxon>
        <taxon>Pseudomonadota</taxon>
        <taxon>Gammaproteobacteria</taxon>
        <taxon>Vibrionales</taxon>
        <taxon>Vibrionaceae</taxon>
        <taxon>Photobacterium</taxon>
    </lineage>
</organism>
<comment type="caution">
    <text evidence="11">The sequence shown here is derived from an EMBL/GenBank/DDBJ whole genome shotgun (WGS) entry which is preliminary data.</text>
</comment>
<evidence type="ECO:0000256" key="3">
    <source>
        <dbReference type="ARBA" id="ARBA00012663"/>
    </source>
</evidence>
<gene>
    <name evidence="11" type="ORF">C9I99_20895</name>
</gene>
<evidence type="ECO:0000313" key="12">
    <source>
        <dbReference type="Proteomes" id="UP000241222"/>
    </source>
</evidence>
<feature type="active site" description="Proton donor" evidence="8">
    <location>
        <position position="440"/>
    </location>
</feature>
<reference evidence="11 12" key="1">
    <citation type="submission" date="2018-03" db="EMBL/GenBank/DDBJ databases">
        <title>Whole genome sequencing of Histamine producing bacteria.</title>
        <authorList>
            <person name="Butler K."/>
        </authorList>
    </citation>
    <scope>NUCLEOTIDE SEQUENCE [LARGE SCALE GENOMIC DNA]</scope>
    <source>
        <strain evidence="11 12">JCM 13586</strain>
    </source>
</reference>
<dbReference type="InterPro" id="IPR029018">
    <property type="entry name" value="Hex-like_dom2"/>
</dbReference>
<evidence type="ECO:0000256" key="2">
    <source>
        <dbReference type="ARBA" id="ARBA00006285"/>
    </source>
</evidence>
<name>A0A2T3IUA6_9GAMM</name>
<evidence type="ECO:0000313" key="11">
    <source>
        <dbReference type="EMBL" id="PSU31959.1"/>
    </source>
</evidence>
<dbReference type="GO" id="GO:0004563">
    <property type="term" value="F:beta-N-acetylhexosaminidase activity"/>
    <property type="evidence" value="ECO:0007669"/>
    <property type="project" value="UniProtKB-EC"/>
</dbReference>
<dbReference type="PANTHER" id="PTHR22600">
    <property type="entry name" value="BETA-HEXOSAMINIDASE"/>
    <property type="match status" value="1"/>
</dbReference>
<comment type="similarity">
    <text evidence="2">Belongs to the glycosyl hydrolase 20 family.</text>
</comment>
<keyword evidence="5" id="KW-0326">Glycosidase</keyword>
<dbReference type="PRINTS" id="PR00738">
    <property type="entry name" value="GLHYDRLASE20"/>
</dbReference>
<evidence type="ECO:0000256" key="1">
    <source>
        <dbReference type="ARBA" id="ARBA00001231"/>
    </source>
</evidence>
<dbReference type="Gene3D" id="3.30.379.10">
    <property type="entry name" value="Chitobiase/beta-hexosaminidase domain 2-like"/>
    <property type="match status" value="1"/>
</dbReference>
<evidence type="ECO:0000259" key="10">
    <source>
        <dbReference type="Pfam" id="PF02838"/>
    </source>
</evidence>
<evidence type="ECO:0000256" key="6">
    <source>
        <dbReference type="ARBA" id="ARBA00030512"/>
    </source>
</evidence>
<dbReference type="InterPro" id="IPR017853">
    <property type="entry name" value="GH"/>
</dbReference>
<dbReference type="CDD" id="cd06563">
    <property type="entry name" value="GH20_chitobiase-like"/>
    <property type="match status" value="1"/>
</dbReference>
<dbReference type="InterPro" id="IPR015883">
    <property type="entry name" value="Glyco_hydro_20_cat"/>
</dbReference>
<dbReference type="InterPro" id="IPR025705">
    <property type="entry name" value="Beta_hexosaminidase_sua/sub"/>
</dbReference>
<evidence type="ECO:0000259" key="9">
    <source>
        <dbReference type="Pfam" id="PF00728"/>
    </source>
</evidence>
<dbReference type="Pfam" id="PF00728">
    <property type="entry name" value="Glyco_hydro_20"/>
    <property type="match status" value="1"/>
</dbReference>
<feature type="domain" description="Beta-hexosaminidase bacterial type N-terminal" evidence="10">
    <location>
        <begin position="139"/>
        <end position="262"/>
    </location>
</feature>
<dbReference type="EC" id="3.2.1.52" evidence="3"/>
<dbReference type="Proteomes" id="UP000241222">
    <property type="component" value="Unassembled WGS sequence"/>
</dbReference>
<dbReference type="AlphaFoldDB" id="A0A2T3IUA6"/>
<evidence type="ECO:0000256" key="7">
    <source>
        <dbReference type="ARBA" id="ARBA00033000"/>
    </source>
</evidence>
<sequence length="643" mass="71990">MSFRLDLVVIEQQQDQSRLALTLHNLSDKPLTQWSLHFTFGRWIDSSSLTHGELEQVGSYKILASDRKEALKPNDHFYTELSVGTKPFSLLDDGIIDAFISSGNKAPLITPLPVEITAFGLQHPPLKRHTTPLEAAAEINIIPAPQHIKALGGNFTLTPNTAIDVDTPCAQGSSRWLAAELEALLHEKVEVCDTGSIHYQYRGHLADGAYQLLVEQDDIWLIASTETGFSHATASLLQLLPPYPSHQADTTYRIPMVEICDAPHFSHRGMLLDCARHFHPVERIKCLLDQLARFKFNVFHWHLTDDEGWRIEIDAYPELTQTGAWRGPNEPIQPQFTAIGQRYGGYYSKQDAREIIRYAADRGIMVIPEIDIPGHSRAAIKSLPALLADPDDKSVYRSIQGYSDNVLSPALEGTYTFLAQVLDEICDLFPAPYLHIGADEVPAGAWTDSPACHALMGKHGYEDPKELQGHLLRFAQRHLSNKGKRMMGWEEATRGDKVSKDTIIFSWLSEEAGQTCAQAGYDVVMQPAQATYLDLAQGDSADEAGVDWAGRLPLEQVYQYQPLAELPADDPAHQHVMGIQCALWCELVNSQSRLEYMLYPRLLAIAEVAWTPPENRCWTDFTARLSGQLTHLDHVGINYRRCE</sequence>
<dbReference type="PANTHER" id="PTHR22600:SF57">
    <property type="entry name" value="BETA-N-ACETYLHEXOSAMINIDASE"/>
    <property type="match status" value="1"/>
</dbReference>
<dbReference type="GO" id="GO:0030203">
    <property type="term" value="P:glycosaminoglycan metabolic process"/>
    <property type="evidence" value="ECO:0007669"/>
    <property type="project" value="TreeGrafter"/>
</dbReference>
<dbReference type="SUPFAM" id="SSF51445">
    <property type="entry name" value="(Trans)glycosidases"/>
    <property type="match status" value="1"/>
</dbReference>
<accession>A0A2T3IUA6</accession>
<evidence type="ECO:0000256" key="4">
    <source>
        <dbReference type="ARBA" id="ARBA00022801"/>
    </source>
</evidence>
<protein>
    <recommendedName>
        <fullName evidence="3">beta-N-acetylhexosaminidase</fullName>
        <ecNumber evidence="3">3.2.1.52</ecNumber>
    </recommendedName>
    <alternativeName>
        <fullName evidence="6">Beta-N-acetylhexosaminidase</fullName>
    </alternativeName>
    <alternativeName>
        <fullName evidence="7">N-acetyl-beta-glucosaminidase</fullName>
    </alternativeName>
</protein>
<keyword evidence="12" id="KW-1185">Reference proteome</keyword>
<comment type="catalytic activity">
    <reaction evidence="1">
        <text>Hydrolysis of terminal non-reducing N-acetyl-D-hexosamine residues in N-acetyl-beta-D-hexosaminides.</text>
        <dbReference type="EC" id="3.2.1.52"/>
    </reaction>
</comment>
<dbReference type="SUPFAM" id="SSF55545">
    <property type="entry name" value="beta-N-acetylhexosaminidase-like domain"/>
    <property type="match status" value="1"/>
</dbReference>